<dbReference type="Proteomes" id="UP000540423">
    <property type="component" value="Unassembled WGS sequence"/>
</dbReference>
<protein>
    <submittedName>
        <fullName evidence="2">Uncharacterized protein</fullName>
    </submittedName>
</protein>
<organism evidence="2 3">
    <name type="scientific">Streptomyces candidus</name>
    <dbReference type="NCBI Taxonomy" id="67283"/>
    <lineage>
        <taxon>Bacteria</taxon>
        <taxon>Bacillati</taxon>
        <taxon>Actinomycetota</taxon>
        <taxon>Actinomycetes</taxon>
        <taxon>Kitasatosporales</taxon>
        <taxon>Streptomycetaceae</taxon>
        <taxon>Streptomyces</taxon>
    </lineage>
</organism>
<evidence type="ECO:0000313" key="3">
    <source>
        <dbReference type="Proteomes" id="UP000540423"/>
    </source>
</evidence>
<evidence type="ECO:0000256" key="1">
    <source>
        <dbReference type="SAM" id="MobiDB-lite"/>
    </source>
</evidence>
<name>A0A7X0HJB7_9ACTN</name>
<dbReference type="AlphaFoldDB" id="A0A7X0HJB7"/>
<evidence type="ECO:0000313" key="2">
    <source>
        <dbReference type="EMBL" id="MBB6438528.1"/>
    </source>
</evidence>
<accession>A0A7X0HJB7</accession>
<comment type="caution">
    <text evidence="2">The sequence shown here is derived from an EMBL/GenBank/DDBJ whole genome shotgun (WGS) entry which is preliminary data.</text>
</comment>
<sequence>MTTTARPPGRAVRAKAGKRSERENGNNEGIT</sequence>
<proteinExistence type="predicted"/>
<gene>
    <name evidence="2" type="ORF">HNQ79_005040</name>
</gene>
<keyword evidence="3" id="KW-1185">Reference proteome</keyword>
<feature type="region of interest" description="Disordered" evidence="1">
    <location>
        <begin position="1"/>
        <end position="31"/>
    </location>
</feature>
<dbReference type="EMBL" id="JACHEM010000014">
    <property type="protein sequence ID" value="MBB6438528.1"/>
    <property type="molecule type" value="Genomic_DNA"/>
</dbReference>
<reference evidence="2 3" key="1">
    <citation type="submission" date="2020-08" db="EMBL/GenBank/DDBJ databases">
        <title>Genomic Encyclopedia of Type Strains, Phase IV (KMG-IV): sequencing the most valuable type-strain genomes for metagenomic binning, comparative biology and taxonomic classification.</title>
        <authorList>
            <person name="Goeker M."/>
        </authorList>
    </citation>
    <scope>NUCLEOTIDE SEQUENCE [LARGE SCALE GENOMIC DNA]</scope>
    <source>
        <strain evidence="2 3">DSM 40141</strain>
    </source>
</reference>